<dbReference type="PATRIC" id="fig|1423776.4.peg.2205"/>
<sequence>MVAVMTKQFVSLPVVESSLYLFGGHQRTVPGGWRFFEQKHQAFELMCIVSGQQKTEIKGLSSYTYGAGDALIISPGTLHTNENASATAEMTYITFHFNIESLALKSEIIGNVANKVLKANTPIAKLAQSTAEEMVADSLRPNLDMEQKKIKIQITLLNFLYGLMANVKHYQPSNAKYSEREAQISRDMATLIEDKIDQPEIPDFSFGDICLTLGISSGYGHRTFKKVYGITPLHFIEEQKYRKAKLLLGSPENSIEMVAEMLGASSVSNFTKQFKKWAGITPSKYQRQLSGKRSVRNVKDSGYFE</sequence>
<dbReference type="InterPro" id="IPR014710">
    <property type="entry name" value="RmlC-like_jellyroll"/>
</dbReference>
<keyword evidence="2" id="KW-0238">DNA-binding</keyword>
<dbReference type="PANTHER" id="PTHR43280:SF28">
    <property type="entry name" value="HTH-TYPE TRANSCRIPTIONAL ACTIVATOR RHAS"/>
    <property type="match status" value="1"/>
</dbReference>
<dbReference type="PROSITE" id="PS01124">
    <property type="entry name" value="HTH_ARAC_FAMILY_2"/>
    <property type="match status" value="1"/>
</dbReference>
<comment type="caution">
    <text evidence="5">The sequence shown here is derived from an EMBL/GenBank/DDBJ whole genome shotgun (WGS) entry which is preliminary data.</text>
</comment>
<dbReference type="InterPro" id="IPR003313">
    <property type="entry name" value="AraC-bd"/>
</dbReference>
<dbReference type="EMBL" id="AZEE01000002">
    <property type="protein sequence ID" value="KRK99817.1"/>
    <property type="molecule type" value="Genomic_DNA"/>
</dbReference>
<organism evidence="5 6">
    <name type="scientific">Secundilactobacillus odoratitofui DSM 19909 = JCM 15043</name>
    <dbReference type="NCBI Taxonomy" id="1423776"/>
    <lineage>
        <taxon>Bacteria</taxon>
        <taxon>Bacillati</taxon>
        <taxon>Bacillota</taxon>
        <taxon>Bacilli</taxon>
        <taxon>Lactobacillales</taxon>
        <taxon>Lactobacillaceae</taxon>
        <taxon>Secundilactobacillus</taxon>
    </lineage>
</organism>
<evidence type="ECO:0000313" key="6">
    <source>
        <dbReference type="Proteomes" id="UP000051160"/>
    </source>
</evidence>
<dbReference type="InterPro" id="IPR009057">
    <property type="entry name" value="Homeodomain-like_sf"/>
</dbReference>
<dbReference type="GO" id="GO:0043565">
    <property type="term" value="F:sequence-specific DNA binding"/>
    <property type="evidence" value="ECO:0007669"/>
    <property type="project" value="InterPro"/>
</dbReference>
<dbReference type="Gene3D" id="2.60.120.10">
    <property type="entry name" value="Jelly Rolls"/>
    <property type="match status" value="1"/>
</dbReference>
<dbReference type="PANTHER" id="PTHR43280">
    <property type="entry name" value="ARAC-FAMILY TRANSCRIPTIONAL REGULATOR"/>
    <property type="match status" value="1"/>
</dbReference>
<reference evidence="5 6" key="1">
    <citation type="journal article" date="2015" name="Genome Announc.">
        <title>Expanding the biotechnology potential of lactobacilli through comparative genomics of 213 strains and associated genera.</title>
        <authorList>
            <person name="Sun Z."/>
            <person name="Harris H.M."/>
            <person name="McCann A."/>
            <person name="Guo C."/>
            <person name="Argimon S."/>
            <person name="Zhang W."/>
            <person name="Yang X."/>
            <person name="Jeffery I.B."/>
            <person name="Cooney J.C."/>
            <person name="Kagawa T.F."/>
            <person name="Liu W."/>
            <person name="Song Y."/>
            <person name="Salvetti E."/>
            <person name="Wrobel A."/>
            <person name="Rasinkangas P."/>
            <person name="Parkhill J."/>
            <person name="Rea M.C."/>
            <person name="O'Sullivan O."/>
            <person name="Ritari J."/>
            <person name="Douillard F.P."/>
            <person name="Paul Ross R."/>
            <person name="Yang R."/>
            <person name="Briner A.E."/>
            <person name="Felis G.E."/>
            <person name="de Vos W.M."/>
            <person name="Barrangou R."/>
            <person name="Klaenhammer T.R."/>
            <person name="Caufield P.W."/>
            <person name="Cui Y."/>
            <person name="Zhang H."/>
            <person name="O'Toole P.W."/>
        </authorList>
    </citation>
    <scope>NUCLEOTIDE SEQUENCE [LARGE SCALE GENOMIC DNA]</scope>
    <source>
        <strain evidence="5 6">DSM 19909</strain>
    </source>
</reference>
<dbReference type="OrthoDB" id="9813413at2"/>
<evidence type="ECO:0000259" key="4">
    <source>
        <dbReference type="PROSITE" id="PS01124"/>
    </source>
</evidence>
<accession>A0A0R1M4G0</accession>
<dbReference type="SMART" id="SM00342">
    <property type="entry name" value="HTH_ARAC"/>
    <property type="match status" value="1"/>
</dbReference>
<dbReference type="AlphaFoldDB" id="A0A0R1M4G0"/>
<keyword evidence="1" id="KW-0805">Transcription regulation</keyword>
<feature type="domain" description="HTH araC/xylS-type" evidence="4">
    <location>
        <begin position="186"/>
        <end position="288"/>
    </location>
</feature>
<dbReference type="Pfam" id="PF12833">
    <property type="entry name" value="HTH_18"/>
    <property type="match status" value="1"/>
</dbReference>
<gene>
    <name evidence="5" type="ORF">FD04_GL002178</name>
</gene>
<proteinExistence type="predicted"/>
<dbReference type="SUPFAM" id="SSF51215">
    <property type="entry name" value="Regulatory protein AraC"/>
    <property type="match status" value="1"/>
</dbReference>
<evidence type="ECO:0000256" key="3">
    <source>
        <dbReference type="ARBA" id="ARBA00023163"/>
    </source>
</evidence>
<protein>
    <submittedName>
        <fullName evidence="5">AraC family transcriptional regulator</fullName>
    </submittedName>
</protein>
<dbReference type="Proteomes" id="UP000051160">
    <property type="component" value="Unassembled WGS sequence"/>
</dbReference>
<dbReference type="SUPFAM" id="SSF46689">
    <property type="entry name" value="Homeodomain-like"/>
    <property type="match status" value="1"/>
</dbReference>
<dbReference type="Gene3D" id="1.10.10.60">
    <property type="entry name" value="Homeodomain-like"/>
    <property type="match status" value="2"/>
</dbReference>
<evidence type="ECO:0000256" key="1">
    <source>
        <dbReference type="ARBA" id="ARBA00023015"/>
    </source>
</evidence>
<dbReference type="Pfam" id="PF02311">
    <property type="entry name" value="AraC_binding"/>
    <property type="match status" value="1"/>
</dbReference>
<keyword evidence="3" id="KW-0804">Transcription</keyword>
<dbReference type="InterPro" id="IPR018060">
    <property type="entry name" value="HTH_AraC"/>
</dbReference>
<evidence type="ECO:0000313" key="5">
    <source>
        <dbReference type="EMBL" id="KRK99817.1"/>
    </source>
</evidence>
<keyword evidence="6" id="KW-1185">Reference proteome</keyword>
<dbReference type="InterPro" id="IPR037923">
    <property type="entry name" value="HTH-like"/>
</dbReference>
<name>A0A0R1M4G0_9LACO</name>
<evidence type="ECO:0000256" key="2">
    <source>
        <dbReference type="ARBA" id="ARBA00023125"/>
    </source>
</evidence>
<dbReference type="GO" id="GO:0003700">
    <property type="term" value="F:DNA-binding transcription factor activity"/>
    <property type="evidence" value="ECO:0007669"/>
    <property type="project" value="InterPro"/>
</dbReference>
<dbReference type="STRING" id="1423776.FD04_GL002178"/>